<name>A0A7R9I820_9NEOP</name>
<evidence type="ECO:0000256" key="1">
    <source>
        <dbReference type="SAM" id="MobiDB-lite"/>
    </source>
</evidence>
<dbReference type="AlphaFoldDB" id="A0A7R9I820"/>
<accession>A0A7R9I820</accession>
<dbReference type="EMBL" id="OD570678">
    <property type="protein sequence ID" value="CAD7448865.1"/>
    <property type="molecule type" value="Genomic_DNA"/>
</dbReference>
<gene>
    <name evidence="2" type="ORF">TBIB3V08_LOCUS11145</name>
</gene>
<organism evidence="2">
    <name type="scientific">Timema bartmani</name>
    <dbReference type="NCBI Taxonomy" id="61472"/>
    <lineage>
        <taxon>Eukaryota</taxon>
        <taxon>Metazoa</taxon>
        <taxon>Ecdysozoa</taxon>
        <taxon>Arthropoda</taxon>
        <taxon>Hexapoda</taxon>
        <taxon>Insecta</taxon>
        <taxon>Pterygota</taxon>
        <taxon>Neoptera</taxon>
        <taxon>Polyneoptera</taxon>
        <taxon>Phasmatodea</taxon>
        <taxon>Timematodea</taxon>
        <taxon>Timematoidea</taxon>
        <taxon>Timematidae</taxon>
        <taxon>Timema</taxon>
    </lineage>
</organism>
<protein>
    <submittedName>
        <fullName evidence="2">Uncharacterized protein</fullName>
    </submittedName>
</protein>
<feature type="region of interest" description="Disordered" evidence="1">
    <location>
        <begin position="65"/>
        <end position="88"/>
    </location>
</feature>
<reference evidence="2" key="1">
    <citation type="submission" date="2020-11" db="EMBL/GenBank/DDBJ databases">
        <authorList>
            <person name="Tran Van P."/>
        </authorList>
    </citation>
    <scope>NUCLEOTIDE SEQUENCE</scope>
</reference>
<evidence type="ECO:0000313" key="2">
    <source>
        <dbReference type="EMBL" id="CAD7448865.1"/>
    </source>
</evidence>
<proteinExistence type="predicted"/>
<sequence>MAPSRVDDVILKPLDKRIGGTVKSVVKGLRQLLEVVLDSRHIQVVVQSHIPNIPRCIPNDPQTHALESLHPPHTYRPGGPKRDTHSRGLSLGTVQSPGLLGVQRKSQVLNTVRPSDLLSKQPEWGRSVELSFPCEEHCGALLHGPVLYAQALNLVLPDIVPVLLDHLANRMDFVAPVGFVHRVLRDLPSPPQPIFLPDVPEDRIGQINLWRPLRMVPRRRSFKRPLDGGSYELRTAIDFCCCSKGRGGSQPLSQHIRELVPVSALKRLQHQPPFDPSGDNEVEDVRETKGIVREVGPFGPETAVPPLPTSPDWSVRWQMNYANENLIAERKWVSTNSITLTRCFARKLSSSAFFPATPLAFQSATVSFFSTGGPLFRCTTMRDQVEDDVLHDQVATVTPRRLLDLPQETR</sequence>